<evidence type="ECO:0000313" key="2">
    <source>
        <dbReference type="Proteomes" id="UP000005801"/>
    </source>
</evidence>
<sequence length="89" mass="9788">MDDFAECGRAIGGRHTRDVRQRQSKIVTVINQVEDRDRATFKDTGPLHPSQKLIDRSLGELNGPESLQRLLDSSLRLLGPLTAACGSSD</sequence>
<dbReference type="Proteomes" id="UP000005801">
    <property type="component" value="Unassembled WGS sequence"/>
</dbReference>
<keyword evidence="2" id="KW-1185">Reference proteome</keyword>
<evidence type="ECO:0000313" key="1">
    <source>
        <dbReference type="EMBL" id="EDM77784.1"/>
    </source>
</evidence>
<dbReference type="STRING" id="391625.PPSIR1_38419"/>
<dbReference type="EMBL" id="ABCS01000040">
    <property type="protein sequence ID" value="EDM77784.1"/>
    <property type="molecule type" value="Genomic_DNA"/>
</dbReference>
<name>A6G8K7_9BACT</name>
<comment type="caution">
    <text evidence="1">The sequence shown here is derived from an EMBL/GenBank/DDBJ whole genome shotgun (WGS) entry which is preliminary data.</text>
</comment>
<gene>
    <name evidence="1" type="ORF">PPSIR1_38419</name>
</gene>
<organism evidence="1 2">
    <name type="scientific">Plesiocystis pacifica SIR-1</name>
    <dbReference type="NCBI Taxonomy" id="391625"/>
    <lineage>
        <taxon>Bacteria</taxon>
        <taxon>Pseudomonadati</taxon>
        <taxon>Myxococcota</taxon>
        <taxon>Polyangia</taxon>
        <taxon>Nannocystales</taxon>
        <taxon>Nannocystaceae</taxon>
        <taxon>Plesiocystis</taxon>
    </lineage>
</organism>
<dbReference type="AlphaFoldDB" id="A6G8K7"/>
<protein>
    <submittedName>
        <fullName evidence="1">Uncharacterized protein</fullName>
    </submittedName>
</protein>
<accession>A6G8K7</accession>
<proteinExistence type="predicted"/>
<reference evidence="1 2" key="1">
    <citation type="submission" date="2007-06" db="EMBL/GenBank/DDBJ databases">
        <authorList>
            <person name="Shimkets L."/>
            <person name="Ferriera S."/>
            <person name="Johnson J."/>
            <person name="Kravitz S."/>
            <person name="Beeson K."/>
            <person name="Sutton G."/>
            <person name="Rogers Y.-H."/>
            <person name="Friedman R."/>
            <person name="Frazier M."/>
            <person name="Venter J.C."/>
        </authorList>
    </citation>
    <scope>NUCLEOTIDE SEQUENCE [LARGE SCALE GENOMIC DNA]</scope>
    <source>
        <strain evidence="1 2">SIR-1</strain>
    </source>
</reference>